<evidence type="ECO:0000256" key="4">
    <source>
        <dbReference type="ARBA" id="ARBA00022679"/>
    </source>
</evidence>
<reference evidence="7 8" key="1">
    <citation type="submission" date="2024-02" db="EMBL/GenBank/DDBJ databases">
        <authorList>
            <person name="Vignale AGUSTIN F."/>
            <person name="Sosa J E."/>
            <person name="Modenutti C."/>
        </authorList>
    </citation>
    <scope>NUCLEOTIDE SEQUENCE [LARGE SCALE GENOMIC DNA]</scope>
</reference>
<evidence type="ECO:0000256" key="3">
    <source>
        <dbReference type="ARBA" id="ARBA00012334"/>
    </source>
</evidence>
<keyword evidence="5" id="KW-0012">Acyltransferase</keyword>
<comment type="caution">
    <text evidence="7">The sequence shown here is derived from an EMBL/GenBank/DDBJ whole genome shotgun (WGS) entry which is preliminary data.</text>
</comment>
<feature type="domain" description="BPL/LPL catalytic" evidence="6">
    <location>
        <begin position="1"/>
        <end position="142"/>
    </location>
</feature>
<dbReference type="EC" id="2.3.1.181" evidence="3"/>
<keyword evidence="8" id="KW-1185">Reference proteome</keyword>
<evidence type="ECO:0000256" key="2">
    <source>
        <dbReference type="ARBA" id="ARBA00007907"/>
    </source>
</evidence>
<evidence type="ECO:0000259" key="6">
    <source>
        <dbReference type="PROSITE" id="PS51733"/>
    </source>
</evidence>
<dbReference type="EMBL" id="CAUOFW020001472">
    <property type="protein sequence ID" value="CAK9145311.1"/>
    <property type="molecule type" value="Genomic_DNA"/>
</dbReference>
<sequence length="153" mass="17284">MYPIINLRCHKMDLHWYLRTLEEVVSRVLSSTFSIKASRLEGLTGVWVGDEKLTAVGIRVSQWIAYHGLALNVTIDLTPFQWIVPCGIQDRRVGSIKGLLGESLSSNGHGTTDIRHGDDNLRIDVTHKSLVKEFCEVFQVELCQKPIPMLELL</sequence>
<dbReference type="Gene3D" id="3.30.930.10">
    <property type="entry name" value="Bira Bifunctional Protein, Domain 2"/>
    <property type="match status" value="1"/>
</dbReference>
<dbReference type="NCBIfam" id="TIGR00214">
    <property type="entry name" value="lipB"/>
    <property type="match status" value="1"/>
</dbReference>
<gene>
    <name evidence="7" type="ORF">ILEXP_LOCUS13115</name>
</gene>
<dbReference type="PANTHER" id="PTHR10993:SF7">
    <property type="entry name" value="LIPOYLTRANSFERASE 2, MITOCHONDRIAL-RELATED"/>
    <property type="match status" value="1"/>
</dbReference>
<dbReference type="SUPFAM" id="SSF55681">
    <property type="entry name" value="Class II aaRS and biotin synthetases"/>
    <property type="match status" value="1"/>
</dbReference>
<dbReference type="Proteomes" id="UP001642360">
    <property type="component" value="Unassembled WGS sequence"/>
</dbReference>
<comment type="similarity">
    <text evidence="2">Belongs to the LipB family.</text>
</comment>
<evidence type="ECO:0000313" key="7">
    <source>
        <dbReference type="EMBL" id="CAK9145311.1"/>
    </source>
</evidence>
<dbReference type="InterPro" id="IPR004143">
    <property type="entry name" value="BPL_LPL_catalytic"/>
</dbReference>
<keyword evidence="4" id="KW-0808">Transferase</keyword>
<evidence type="ECO:0000256" key="5">
    <source>
        <dbReference type="ARBA" id="ARBA00023315"/>
    </source>
</evidence>
<dbReference type="InterPro" id="IPR000544">
    <property type="entry name" value="Octanoyltransferase"/>
</dbReference>
<dbReference type="InterPro" id="IPR045864">
    <property type="entry name" value="aa-tRNA-synth_II/BPL/LPL"/>
</dbReference>
<organism evidence="7 8">
    <name type="scientific">Ilex paraguariensis</name>
    <name type="common">yerba mate</name>
    <dbReference type="NCBI Taxonomy" id="185542"/>
    <lineage>
        <taxon>Eukaryota</taxon>
        <taxon>Viridiplantae</taxon>
        <taxon>Streptophyta</taxon>
        <taxon>Embryophyta</taxon>
        <taxon>Tracheophyta</taxon>
        <taxon>Spermatophyta</taxon>
        <taxon>Magnoliopsida</taxon>
        <taxon>eudicotyledons</taxon>
        <taxon>Gunneridae</taxon>
        <taxon>Pentapetalae</taxon>
        <taxon>asterids</taxon>
        <taxon>campanulids</taxon>
        <taxon>Aquifoliales</taxon>
        <taxon>Aquifoliaceae</taxon>
        <taxon>Ilex</taxon>
    </lineage>
</organism>
<name>A0ABC8RK28_9AQUA</name>
<evidence type="ECO:0000313" key="8">
    <source>
        <dbReference type="Proteomes" id="UP001642360"/>
    </source>
</evidence>
<evidence type="ECO:0000256" key="1">
    <source>
        <dbReference type="ARBA" id="ARBA00004821"/>
    </source>
</evidence>
<dbReference type="PANTHER" id="PTHR10993">
    <property type="entry name" value="OCTANOYLTRANSFERASE"/>
    <property type="match status" value="1"/>
</dbReference>
<protein>
    <recommendedName>
        <fullName evidence="3">lipoyl(octanoyl) transferase</fullName>
        <ecNumber evidence="3">2.3.1.181</ecNumber>
    </recommendedName>
</protein>
<accession>A0ABC8RK28</accession>
<proteinExistence type="inferred from homology"/>
<dbReference type="GO" id="GO:0033819">
    <property type="term" value="F:lipoyl(octanoyl) transferase activity"/>
    <property type="evidence" value="ECO:0007669"/>
    <property type="project" value="UniProtKB-EC"/>
</dbReference>
<dbReference type="PROSITE" id="PS51733">
    <property type="entry name" value="BPL_LPL_CATALYTIC"/>
    <property type="match status" value="1"/>
</dbReference>
<dbReference type="Pfam" id="PF21948">
    <property type="entry name" value="LplA-B_cat"/>
    <property type="match status" value="1"/>
</dbReference>
<comment type="pathway">
    <text evidence="1">Protein modification; protein lipoylation via endogenous pathway; protein N(6)-(lipoyl)lysine from octanoyl-[acyl-carrier-protein]: step 1/2.</text>
</comment>
<dbReference type="AlphaFoldDB" id="A0ABC8RK28"/>